<organism evidence="1">
    <name type="scientific">Bacteroides ovatus</name>
    <dbReference type="NCBI Taxonomy" id="28116"/>
    <lineage>
        <taxon>Bacteria</taxon>
        <taxon>Pseudomonadati</taxon>
        <taxon>Bacteroidota</taxon>
        <taxon>Bacteroidia</taxon>
        <taxon>Bacteroidales</taxon>
        <taxon>Bacteroidaceae</taxon>
        <taxon>Bacteroides</taxon>
    </lineage>
</organism>
<dbReference type="EMBL" id="CACRTD010000068">
    <property type="protein sequence ID" value="VYT52362.1"/>
    <property type="molecule type" value="Genomic_DNA"/>
</dbReference>
<proteinExistence type="predicted"/>
<name>A0A6N2XDZ0_BACOV</name>
<dbReference type="AlphaFoldDB" id="A0A6N2XDZ0"/>
<accession>A0A6N2XDZ0</accession>
<sequence length="69" mass="7902">MKAIKVTVDYGEWSKVSDFLRELDGEDLFSYQIDNVSFVIVANGEYSMSWAKAMLTKTFDEEVIVISLK</sequence>
<dbReference type="RefSeq" id="WP_258898009.1">
    <property type="nucleotide sequence ID" value="NZ_CACRTD010000068.1"/>
</dbReference>
<evidence type="ECO:0000313" key="1">
    <source>
        <dbReference type="EMBL" id="VYT52362.1"/>
    </source>
</evidence>
<gene>
    <name evidence="1" type="ORF">BOLFYP28_04216</name>
</gene>
<protein>
    <submittedName>
        <fullName evidence="1">Uncharacterized protein</fullName>
    </submittedName>
</protein>
<reference evidence="1" key="1">
    <citation type="submission" date="2019-11" db="EMBL/GenBank/DDBJ databases">
        <authorList>
            <person name="Feng L."/>
        </authorList>
    </citation>
    <scope>NUCLEOTIDE SEQUENCE</scope>
    <source>
        <strain evidence="1">BovatusLFYP28</strain>
    </source>
</reference>